<sequence>MTGPRPADGIPGGRPEGPGRVTPATLARLARTRSAPGDVALLLDGLHSGRLLLLKSLLTRLERPPAVPGPARARFEEHWRLLEHAEAHHPDRVAETLDYPSVGTWLAHTLAAPDGETLALRLGHFGAVAATAALRAGADFALDLPAPGGRLALPGTGLLRTTDSPVRLTAHGPAARLAPPGGHGGALLLRAAGRVTGHGPGWQGLLRLAGGPVRLDDLDPYRAPPGGAGRYALPAAPRTAGGPWARHWRAALALLRAADPARATEVTALLRCLVPLAPAGRPGTKVSATYRVAPGAVLTTPPSSPWELAEVLVHETQHGKLAVLHDLVPLHAPPPHGRPALHRVAWRPDPRPVGGVLQGAYAHLALADLRVRAALLPGLTPTARHEARTRRDSCLRQVARALNILLESAELTPAGGEFVIAMERHLAGLTRPGGPDVTIGTASPVGDVR</sequence>
<comment type="caution">
    <text evidence="2">The sequence shown here is derived from an EMBL/GenBank/DDBJ whole genome shotgun (WGS) entry which is preliminary data.</text>
</comment>
<gene>
    <name evidence="2" type="ORF">RM609_18020</name>
</gene>
<dbReference type="InterPro" id="IPR026337">
    <property type="entry name" value="AKG_HExxH"/>
</dbReference>
<evidence type="ECO:0000256" key="1">
    <source>
        <dbReference type="SAM" id="MobiDB-lite"/>
    </source>
</evidence>
<feature type="region of interest" description="Disordered" evidence="1">
    <location>
        <begin position="1"/>
        <end position="21"/>
    </location>
</feature>
<keyword evidence="3" id="KW-1185">Reference proteome</keyword>
<dbReference type="Proteomes" id="UP001180531">
    <property type="component" value="Unassembled WGS sequence"/>
</dbReference>
<dbReference type="NCBIfam" id="TIGR04267">
    <property type="entry name" value="mod_HExxH"/>
    <property type="match status" value="1"/>
</dbReference>
<reference evidence="2" key="1">
    <citation type="submission" date="2024-05" db="EMBL/GenBank/DDBJ databases">
        <title>30 novel species of actinomycetes from the DSMZ collection.</title>
        <authorList>
            <person name="Nouioui I."/>
        </authorList>
    </citation>
    <scope>NUCLEOTIDE SEQUENCE</scope>
    <source>
        <strain evidence="2">DSM 40473</strain>
    </source>
</reference>
<evidence type="ECO:0000313" key="3">
    <source>
        <dbReference type="Proteomes" id="UP001180531"/>
    </source>
</evidence>
<name>A0ABU2SQP3_9ACTN</name>
<protein>
    <submittedName>
        <fullName evidence="2">HEXXH motif-containing putative peptide modification protein</fullName>
    </submittedName>
</protein>
<proteinExistence type="predicted"/>
<accession>A0ABU2SQP3</accession>
<evidence type="ECO:0000313" key="2">
    <source>
        <dbReference type="EMBL" id="MDT0450961.1"/>
    </source>
</evidence>
<dbReference type="EMBL" id="JAVRFI010000010">
    <property type="protein sequence ID" value="MDT0450961.1"/>
    <property type="molecule type" value="Genomic_DNA"/>
</dbReference>
<organism evidence="2 3">
    <name type="scientific">Streptomyces hesseae</name>
    <dbReference type="NCBI Taxonomy" id="3075519"/>
    <lineage>
        <taxon>Bacteria</taxon>
        <taxon>Bacillati</taxon>
        <taxon>Actinomycetota</taxon>
        <taxon>Actinomycetes</taxon>
        <taxon>Kitasatosporales</taxon>
        <taxon>Streptomycetaceae</taxon>
        <taxon>Streptomyces</taxon>
    </lineage>
</organism>
<dbReference type="RefSeq" id="WP_311612102.1">
    <property type="nucleotide sequence ID" value="NZ_JAVRFI010000010.1"/>
</dbReference>